<evidence type="ECO:0000313" key="2">
    <source>
        <dbReference type="EMBL" id="SPK77386.1"/>
    </source>
</evidence>
<dbReference type="Proteomes" id="UP000255505">
    <property type="component" value="Plasmid III"/>
</dbReference>
<name>A0A375IRT1_9BURK</name>
<accession>A0A375IRT1</accession>
<dbReference type="Gene3D" id="3.30.420.10">
    <property type="entry name" value="Ribonuclease H-like superfamily/Ribonuclease H"/>
    <property type="match status" value="1"/>
</dbReference>
<evidence type="ECO:0000313" key="3">
    <source>
        <dbReference type="Proteomes" id="UP000255505"/>
    </source>
</evidence>
<feature type="domain" description="Integrase catalytic" evidence="1">
    <location>
        <begin position="3"/>
        <end position="78"/>
    </location>
</feature>
<dbReference type="EMBL" id="LT991978">
    <property type="protein sequence ID" value="SPK77386.1"/>
    <property type="molecule type" value="Genomic_DNA"/>
</dbReference>
<gene>
    <name evidence="2" type="ORF">CT19425_P30235</name>
</gene>
<dbReference type="InterPro" id="IPR036397">
    <property type="entry name" value="RNaseH_sf"/>
</dbReference>
<dbReference type="GO" id="GO:0003676">
    <property type="term" value="F:nucleic acid binding"/>
    <property type="evidence" value="ECO:0007669"/>
    <property type="project" value="InterPro"/>
</dbReference>
<protein>
    <recommendedName>
        <fullName evidence="1">Integrase catalytic domain-containing protein</fullName>
    </recommendedName>
</protein>
<dbReference type="PANTHER" id="PTHR35004:SF6">
    <property type="entry name" value="TRANSPOSASE"/>
    <property type="match status" value="1"/>
</dbReference>
<dbReference type="SUPFAM" id="SSF53098">
    <property type="entry name" value="Ribonuclease H-like"/>
    <property type="match status" value="1"/>
</dbReference>
<dbReference type="PANTHER" id="PTHR35004">
    <property type="entry name" value="TRANSPOSASE RV3428C-RELATED"/>
    <property type="match status" value="1"/>
</dbReference>
<proteinExistence type="predicted"/>
<dbReference type="Pfam" id="PF00665">
    <property type="entry name" value="rve"/>
    <property type="match status" value="1"/>
</dbReference>
<dbReference type="InterPro" id="IPR012337">
    <property type="entry name" value="RNaseH-like_sf"/>
</dbReference>
<dbReference type="PROSITE" id="PS50994">
    <property type="entry name" value="INTEGRASE"/>
    <property type="match status" value="1"/>
</dbReference>
<dbReference type="AlphaFoldDB" id="A0A375IRT1"/>
<sequence>MRFETAPGKQMQADFTVIRRGREPLLVLVATLGYSRASFVRFTAGEDTATLCACLEEALAFFGGVPEHILFDNAKSVVRRARRARRWPPSLEPGTVGAGRAVWLRTEGMPSLSRQDQGQGRALQSLSQGELCRAAGRHAQTSRAEAGCRGRQPVHWPLADGGGQHTGSCHHWRAPRDWVHGALSTTASNAGRPSCATLSIQPCPSITTISKGKYGLSLLDDQTGCLRAHCALASVRPQS</sequence>
<keyword evidence="2" id="KW-0614">Plasmid</keyword>
<geneLocation type="plasmid" evidence="2">
    <name>III</name>
</geneLocation>
<reference evidence="2 3" key="1">
    <citation type="submission" date="2018-01" db="EMBL/GenBank/DDBJ databases">
        <authorList>
            <person name="Gaut B.S."/>
            <person name="Morton B.R."/>
            <person name="Clegg M.T."/>
            <person name="Duvall M.R."/>
        </authorList>
    </citation>
    <scope>NUCLEOTIDE SEQUENCE [LARGE SCALE GENOMIC DNA]</scope>
    <source>
        <strain evidence="2">Cupriavidus taiwanensis LMG 19425</strain>
        <plasmid evidence="3">Plasmid iii</plasmid>
    </source>
</reference>
<dbReference type="InterPro" id="IPR001584">
    <property type="entry name" value="Integrase_cat-core"/>
</dbReference>
<dbReference type="GO" id="GO:0015074">
    <property type="term" value="P:DNA integration"/>
    <property type="evidence" value="ECO:0007669"/>
    <property type="project" value="InterPro"/>
</dbReference>
<organism evidence="2 3">
    <name type="scientific">Cupriavidus taiwanensis</name>
    <dbReference type="NCBI Taxonomy" id="164546"/>
    <lineage>
        <taxon>Bacteria</taxon>
        <taxon>Pseudomonadati</taxon>
        <taxon>Pseudomonadota</taxon>
        <taxon>Betaproteobacteria</taxon>
        <taxon>Burkholderiales</taxon>
        <taxon>Burkholderiaceae</taxon>
        <taxon>Cupriavidus</taxon>
    </lineage>
</organism>
<evidence type="ECO:0000259" key="1">
    <source>
        <dbReference type="PROSITE" id="PS50994"/>
    </source>
</evidence>